<evidence type="ECO:0000313" key="2">
    <source>
        <dbReference type="EMBL" id="PVH99787.1"/>
    </source>
</evidence>
<gene>
    <name evidence="2" type="ORF">DM02DRAFT_656070</name>
</gene>
<keyword evidence="1" id="KW-0812">Transmembrane</keyword>
<keyword evidence="1" id="KW-0472">Membrane</keyword>
<dbReference type="STRING" id="97972.A0A2V1DNI2"/>
<evidence type="ECO:0000256" key="1">
    <source>
        <dbReference type="SAM" id="Phobius"/>
    </source>
</evidence>
<keyword evidence="3" id="KW-1185">Reference proteome</keyword>
<keyword evidence="1" id="KW-1133">Transmembrane helix</keyword>
<name>A0A2V1DNI2_9PLEO</name>
<accession>A0A2V1DNI2</accession>
<dbReference type="OrthoDB" id="5396681at2759"/>
<protein>
    <submittedName>
        <fullName evidence="2">Uncharacterized protein</fullName>
    </submittedName>
</protein>
<dbReference type="AlphaFoldDB" id="A0A2V1DNI2"/>
<organism evidence="2 3">
    <name type="scientific">Periconia macrospinosa</name>
    <dbReference type="NCBI Taxonomy" id="97972"/>
    <lineage>
        <taxon>Eukaryota</taxon>
        <taxon>Fungi</taxon>
        <taxon>Dikarya</taxon>
        <taxon>Ascomycota</taxon>
        <taxon>Pezizomycotina</taxon>
        <taxon>Dothideomycetes</taxon>
        <taxon>Pleosporomycetidae</taxon>
        <taxon>Pleosporales</taxon>
        <taxon>Massarineae</taxon>
        <taxon>Periconiaceae</taxon>
        <taxon>Periconia</taxon>
    </lineage>
</organism>
<proteinExistence type="predicted"/>
<dbReference type="EMBL" id="KZ805385">
    <property type="protein sequence ID" value="PVH99787.1"/>
    <property type="molecule type" value="Genomic_DNA"/>
</dbReference>
<feature type="transmembrane region" description="Helical" evidence="1">
    <location>
        <begin position="214"/>
        <end position="234"/>
    </location>
</feature>
<feature type="transmembrane region" description="Helical" evidence="1">
    <location>
        <begin position="176"/>
        <end position="194"/>
    </location>
</feature>
<dbReference type="Proteomes" id="UP000244855">
    <property type="component" value="Unassembled WGS sequence"/>
</dbReference>
<dbReference type="Gene3D" id="1.20.58.340">
    <property type="entry name" value="Magnesium transport protein CorA, transmembrane region"/>
    <property type="match status" value="1"/>
</dbReference>
<reference evidence="2 3" key="1">
    <citation type="journal article" date="2018" name="Sci. Rep.">
        <title>Comparative genomics provides insights into the lifestyle and reveals functional heterogeneity of dark septate endophytic fungi.</title>
        <authorList>
            <person name="Knapp D.G."/>
            <person name="Nemeth J.B."/>
            <person name="Barry K."/>
            <person name="Hainaut M."/>
            <person name="Henrissat B."/>
            <person name="Johnson J."/>
            <person name="Kuo A."/>
            <person name="Lim J.H.P."/>
            <person name="Lipzen A."/>
            <person name="Nolan M."/>
            <person name="Ohm R.A."/>
            <person name="Tamas L."/>
            <person name="Grigoriev I.V."/>
            <person name="Spatafora J.W."/>
            <person name="Nagy L.G."/>
            <person name="Kovacs G.M."/>
        </authorList>
    </citation>
    <scope>NUCLEOTIDE SEQUENCE [LARGE SCALE GENOMIC DNA]</scope>
    <source>
        <strain evidence="2 3">DSE2036</strain>
    </source>
</reference>
<evidence type="ECO:0000313" key="3">
    <source>
        <dbReference type="Proteomes" id="UP000244855"/>
    </source>
</evidence>
<sequence>MSWRDYFNYLSTELDLIREQVLCQPDLKSNTPSDTIEFSHLQSLEIIQTKARRAGSILSTTAQRLGVMKSLVEKIDHRQSKKDYEFETNNERAGLKMEIVKMDKHLKLHEQQAGEIIESVISVNKLIQQMLELRNYSALHANNAKLQQLSTSQASETSIMLQLAVIQRQEARVMRVASIIALVYLPVSLVSSLFSTQLFTLNSIVLNMREGLGIFFTLLLTLTVSTILSAYLWLPRDPTVLRQSSSSSP</sequence>